<organism evidence="2 3">
    <name type="scientific">Achromobacter kerstersii</name>
    <dbReference type="NCBI Taxonomy" id="1353890"/>
    <lineage>
        <taxon>Bacteria</taxon>
        <taxon>Pseudomonadati</taxon>
        <taxon>Pseudomonadota</taxon>
        <taxon>Betaproteobacteria</taxon>
        <taxon>Burkholderiales</taxon>
        <taxon>Alcaligenaceae</taxon>
        <taxon>Achromobacter</taxon>
    </lineage>
</organism>
<keyword evidence="3" id="KW-1185">Reference proteome</keyword>
<dbReference type="PANTHER" id="PTHR37089">
    <property type="entry name" value="PROTEIN U-RELATED"/>
    <property type="match status" value="1"/>
</dbReference>
<dbReference type="InterPro" id="IPR007893">
    <property type="entry name" value="Spore_coat_U/FanG"/>
</dbReference>
<dbReference type="InterPro" id="IPR053167">
    <property type="entry name" value="Spore_coat_component"/>
</dbReference>
<evidence type="ECO:0000259" key="1">
    <source>
        <dbReference type="Pfam" id="PF05229"/>
    </source>
</evidence>
<dbReference type="Pfam" id="PF05229">
    <property type="entry name" value="SCPU"/>
    <property type="match status" value="2"/>
</dbReference>
<evidence type="ECO:0000313" key="3">
    <source>
        <dbReference type="Proteomes" id="UP000494269"/>
    </source>
</evidence>
<feature type="domain" description="Spore coat protein U/FanG" evidence="1">
    <location>
        <begin position="232"/>
        <end position="369"/>
    </location>
</feature>
<dbReference type="PANTHER" id="PTHR37089:SF1">
    <property type="entry name" value="MEMBRANE PROTEIN"/>
    <property type="match status" value="1"/>
</dbReference>
<protein>
    <recommendedName>
        <fullName evidence="1">Spore coat protein U/FanG domain-containing protein</fullName>
    </recommendedName>
</protein>
<name>A0A6S7AEF5_9BURK</name>
<proteinExistence type="predicted"/>
<feature type="domain" description="Spore coat protein U/FanG" evidence="1">
    <location>
        <begin position="76"/>
        <end position="182"/>
    </location>
</feature>
<reference evidence="2 3" key="1">
    <citation type="submission" date="2020-04" db="EMBL/GenBank/DDBJ databases">
        <authorList>
            <person name="De Canck E."/>
        </authorList>
    </citation>
    <scope>NUCLEOTIDE SEQUENCE [LARGE SCALE GENOMIC DNA]</scope>
    <source>
        <strain evidence="2 3">LMG 3441</strain>
    </source>
</reference>
<evidence type="ECO:0000313" key="2">
    <source>
        <dbReference type="EMBL" id="CAB3726720.1"/>
    </source>
</evidence>
<accession>A0A6S7AEF5</accession>
<dbReference type="Proteomes" id="UP000494269">
    <property type="component" value="Unassembled WGS sequence"/>
</dbReference>
<gene>
    <name evidence="2" type="ORF">LMG3441_04300</name>
</gene>
<dbReference type="EMBL" id="CADIJQ010000008">
    <property type="protein sequence ID" value="CAB3726720.1"/>
    <property type="molecule type" value="Genomic_DNA"/>
</dbReference>
<dbReference type="SMART" id="SM00972">
    <property type="entry name" value="SCPU"/>
    <property type="match status" value="2"/>
</dbReference>
<dbReference type="AlphaFoldDB" id="A0A6S7AEF5"/>
<sequence>MSVRWCAVDRTRPALGTGRVWGRAMTGGCLRGLIAGAALAGTLYASAGWAGPACGVRTGVAAALGNHGSLDAGQSRIETSSSGGLSCQRGGVAVYGKDWVRLRLDSHDGGLLRNPTTGDVLPFQIYAGKDRSLPLAVGSLVELSQWSWLGAAGSADIPLYFATQPATGSSIAAGTYTATLFVRWYWQICPGTLVAGACAAAGGWDRSRGLTGRCTAGLVCHGVQYWGAGEVAALQLSLTVDTQCEMTTPDLNFGSAPLVSEFAAASGQVRVRCTKGASYSVGMGPGRHPDGVIRRMSNGSEFLAYQLYKSNVAADRWGDQGAERRRSHESELNPGVLDGLTPQVFQYRGVILTDRPTPSAGTYVDHVVVDVQF</sequence>